<sequence length="199" mass="22469">MQTLSSGKEHIVSMACFNFPLVITVVGMTLFGTLWNVAVADARYSDFTPPTAYAPDINYEPRVQQFLLPQNEARATVGLPSFVWDTELQNYAQWWANQRARYGNCLLKHSGGPYGENIFWGYGKSWTPADAVAAWVDEKYSYNYQSNTCAFNQDCGHYTQIVWRDSCRVGCARVTCANGAVFMTCNYDPPGNYIGERPY</sequence>
<reference evidence="2" key="1">
    <citation type="journal article" date="2024" name="Proc. Natl. Acad. Sci. U.S.A.">
        <title>Extraordinary preservation of gene collinearity over three hundred million years revealed in homosporous lycophytes.</title>
        <authorList>
            <person name="Li C."/>
            <person name="Wickell D."/>
            <person name="Kuo L.Y."/>
            <person name="Chen X."/>
            <person name="Nie B."/>
            <person name="Liao X."/>
            <person name="Peng D."/>
            <person name="Ji J."/>
            <person name="Jenkins J."/>
            <person name="Williams M."/>
            <person name="Shu S."/>
            <person name="Plott C."/>
            <person name="Barry K."/>
            <person name="Rajasekar S."/>
            <person name="Grimwood J."/>
            <person name="Han X."/>
            <person name="Sun S."/>
            <person name="Hou Z."/>
            <person name="He W."/>
            <person name="Dai G."/>
            <person name="Sun C."/>
            <person name="Schmutz J."/>
            <person name="Leebens-Mack J.H."/>
            <person name="Li F.W."/>
            <person name="Wang L."/>
        </authorList>
    </citation>
    <scope>NUCLEOTIDE SEQUENCE [LARGE SCALE GENOMIC DNA]</scope>
    <source>
        <strain evidence="2">cv. PW_Plant_1</strain>
    </source>
</reference>
<dbReference type="Proteomes" id="UP001162992">
    <property type="component" value="Chromosome 12"/>
</dbReference>
<accession>A0ACC2BZV9</accession>
<protein>
    <submittedName>
        <fullName evidence="1">Uncharacterized protein</fullName>
    </submittedName>
</protein>
<evidence type="ECO:0000313" key="1">
    <source>
        <dbReference type="EMBL" id="KAJ7535331.1"/>
    </source>
</evidence>
<name>A0ACC2BZV9_DIPCM</name>
<comment type="caution">
    <text evidence="1">The sequence shown here is derived from an EMBL/GenBank/DDBJ whole genome shotgun (WGS) entry which is preliminary data.</text>
</comment>
<organism evidence="1 2">
    <name type="scientific">Diphasiastrum complanatum</name>
    <name type="common">Issler's clubmoss</name>
    <name type="synonym">Lycopodium complanatum</name>
    <dbReference type="NCBI Taxonomy" id="34168"/>
    <lineage>
        <taxon>Eukaryota</taxon>
        <taxon>Viridiplantae</taxon>
        <taxon>Streptophyta</taxon>
        <taxon>Embryophyta</taxon>
        <taxon>Tracheophyta</taxon>
        <taxon>Lycopodiopsida</taxon>
        <taxon>Lycopodiales</taxon>
        <taxon>Lycopodiaceae</taxon>
        <taxon>Lycopodioideae</taxon>
        <taxon>Diphasiastrum</taxon>
    </lineage>
</organism>
<proteinExistence type="predicted"/>
<evidence type="ECO:0000313" key="2">
    <source>
        <dbReference type="Proteomes" id="UP001162992"/>
    </source>
</evidence>
<keyword evidence="2" id="KW-1185">Reference proteome</keyword>
<gene>
    <name evidence="1" type="ORF">O6H91_12G028200</name>
</gene>
<dbReference type="EMBL" id="CM055103">
    <property type="protein sequence ID" value="KAJ7535331.1"/>
    <property type="molecule type" value="Genomic_DNA"/>
</dbReference>